<protein>
    <recommendedName>
        <fullName evidence="3">DUF6533 domain-containing protein</fullName>
    </recommendedName>
</protein>
<feature type="transmembrane region" description="Helical" evidence="2">
    <location>
        <begin position="225"/>
        <end position="243"/>
    </location>
</feature>
<feature type="transmembrane region" description="Helical" evidence="2">
    <location>
        <begin position="124"/>
        <end position="146"/>
    </location>
</feature>
<dbReference type="Proteomes" id="UP001221757">
    <property type="component" value="Unassembled WGS sequence"/>
</dbReference>
<evidence type="ECO:0000313" key="5">
    <source>
        <dbReference type="Proteomes" id="UP001221757"/>
    </source>
</evidence>
<accession>A0AAD7BGB3</accession>
<dbReference type="InterPro" id="IPR045340">
    <property type="entry name" value="DUF6533"/>
</dbReference>
<evidence type="ECO:0000256" key="2">
    <source>
        <dbReference type="SAM" id="Phobius"/>
    </source>
</evidence>
<dbReference type="EMBL" id="JARKIE010000717">
    <property type="protein sequence ID" value="KAJ7619868.1"/>
    <property type="molecule type" value="Genomic_DNA"/>
</dbReference>
<feature type="compositionally biased region" description="Low complexity" evidence="1">
    <location>
        <begin position="331"/>
        <end position="342"/>
    </location>
</feature>
<keyword evidence="2" id="KW-1133">Transmembrane helix</keyword>
<organism evidence="4 5">
    <name type="scientific">Mycena rosella</name>
    <name type="common">Pink bonnet</name>
    <name type="synonym">Agaricus rosellus</name>
    <dbReference type="NCBI Taxonomy" id="1033263"/>
    <lineage>
        <taxon>Eukaryota</taxon>
        <taxon>Fungi</taxon>
        <taxon>Dikarya</taxon>
        <taxon>Basidiomycota</taxon>
        <taxon>Agaricomycotina</taxon>
        <taxon>Agaricomycetes</taxon>
        <taxon>Agaricomycetidae</taxon>
        <taxon>Agaricales</taxon>
        <taxon>Marasmiineae</taxon>
        <taxon>Mycenaceae</taxon>
        <taxon>Mycena</taxon>
    </lineage>
</organism>
<gene>
    <name evidence="4" type="ORF">B0H17DRAFT_964852</name>
</gene>
<keyword evidence="2" id="KW-0812">Transmembrane</keyword>
<feature type="transmembrane region" description="Helical" evidence="2">
    <location>
        <begin position="57"/>
        <end position="85"/>
    </location>
</feature>
<feature type="region of interest" description="Disordered" evidence="1">
    <location>
        <begin position="309"/>
        <end position="363"/>
    </location>
</feature>
<keyword evidence="2" id="KW-0472">Membrane</keyword>
<keyword evidence="5" id="KW-1185">Reference proteome</keyword>
<feature type="transmembrane region" description="Helical" evidence="2">
    <location>
        <begin position="166"/>
        <end position="190"/>
    </location>
</feature>
<evidence type="ECO:0000256" key="1">
    <source>
        <dbReference type="SAM" id="MobiDB-lite"/>
    </source>
</evidence>
<evidence type="ECO:0000313" key="4">
    <source>
        <dbReference type="EMBL" id="KAJ7619868.1"/>
    </source>
</evidence>
<feature type="transmembrane region" description="Helical" evidence="2">
    <location>
        <begin position="91"/>
        <end position="112"/>
    </location>
</feature>
<feature type="domain" description="DUF6533" evidence="3">
    <location>
        <begin position="28"/>
        <end position="72"/>
    </location>
</feature>
<sequence>MSNPPPEDPIGLTLLPPALAKQVQIATYVCVGAVAVSVWDILNNISHEYRLLTTTKFGFPIVAYILARLGSLGYVLGLTLLATYPLGRCGLAYRVIDSFYPVALSSICLLFFFRVRAVYGRSRVVTLIFGVLWLGVLGTALTIPFGGDAIPIGPTQYCLISKLAPYVGACAIVVTVHDTAVFLAISYRLVTNTYAVRTHKELFKAVSSGAYLPSFSRSLFVDGQVYYMISVMSNIVVTVMVYVNVSPLYRGFLAIPNLALTSAMACRVYRNTKLGLTRESGNMTLSLPGSGGIGNAPSIPLAFAPFPSHSHRKAQGGTRDTGTSESEGQEAARMPAAAAAEAKSPPLGDSEFDVGRLRHTETV</sequence>
<feature type="transmembrane region" description="Helical" evidence="2">
    <location>
        <begin position="25"/>
        <end position="45"/>
    </location>
</feature>
<reference evidence="4" key="1">
    <citation type="submission" date="2023-03" db="EMBL/GenBank/DDBJ databases">
        <title>Massive genome expansion in bonnet fungi (Mycena s.s.) driven by repeated elements and novel gene families across ecological guilds.</title>
        <authorList>
            <consortium name="Lawrence Berkeley National Laboratory"/>
            <person name="Harder C.B."/>
            <person name="Miyauchi S."/>
            <person name="Viragh M."/>
            <person name="Kuo A."/>
            <person name="Thoen E."/>
            <person name="Andreopoulos B."/>
            <person name="Lu D."/>
            <person name="Skrede I."/>
            <person name="Drula E."/>
            <person name="Henrissat B."/>
            <person name="Morin E."/>
            <person name="Kohler A."/>
            <person name="Barry K."/>
            <person name="LaButti K."/>
            <person name="Morin E."/>
            <person name="Salamov A."/>
            <person name="Lipzen A."/>
            <person name="Mereny Z."/>
            <person name="Hegedus B."/>
            <person name="Baldrian P."/>
            <person name="Stursova M."/>
            <person name="Weitz H."/>
            <person name="Taylor A."/>
            <person name="Grigoriev I.V."/>
            <person name="Nagy L.G."/>
            <person name="Martin F."/>
            <person name="Kauserud H."/>
        </authorList>
    </citation>
    <scope>NUCLEOTIDE SEQUENCE</scope>
    <source>
        <strain evidence="4">CBHHK067</strain>
    </source>
</reference>
<proteinExistence type="predicted"/>
<dbReference type="AlphaFoldDB" id="A0AAD7BGB3"/>
<name>A0AAD7BGB3_MYCRO</name>
<evidence type="ECO:0000259" key="3">
    <source>
        <dbReference type="Pfam" id="PF20151"/>
    </source>
</evidence>
<feature type="compositionally biased region" description="Basic and acidic residues" evidence="1">
    <location>
        <begin position="353"/>
        <end position="363"/>
    </location>
</feature>
<dbReference type="Pfam" id="PF20151">
    <property type="entry name" value="DUF6533"/>
    <property type="match status" value="1"/>
</dbReference>
<comment type="caution">
    <text evidence="4">The sequence shown here is derived from an EMBL/GenBank/DDBJ whole genome shotgun (WGS) entry which is preliminary data.</text>
</comment>